<dbReference type="InterPro" id="IPR019647">
    <property type="entry name" value="PhoP_reg_network_YrbL"/>
</dbReference>
<gene>
    <name evidence="1" type="ORF">AMRN_1909</name>
    <name evidence="2" type="ORF">CPH92_12610</name>
</gene>
<dbReference type="EMBL" id="NXAO01000063">
    <property type="protein sequence ID" value="PHO14266.1"/>
    <property type="molecule type" value="Genomic_DNA"/>
</dbReference>
<organism evidence="1 4">
    <name type="scientific">Malaciobacter marinus</name>
    <dbReference type="NCBI Taxonomy" id="505249"/>
    <lineage>
        <taxon>Bacteria</taxon>
        <taxon>Pseudomonadati</taxon>
        <taxon>Campylobacterota</taxon>
        <taxon>Epsilonproteobacteria</taxon>
        <taxon>Campylobacterales</taxon>
        <taxon>Arcobacteraceae</taxon>
        <taxon>Malaciobacter</taxon>
    </lineage>
</organism>
<dbReference type="AlphaFoldDB" id="A0A347TM05"/>
<accession>A0A347TM05</accession>
<dbReference type="KEGG" id="amar:AMRN_1909"/>
<dbReference type="Proteomes" id="UP000264693">
    <property type="component" value="Chromosome"/>
</dbReference>
<dbReference type="EMBL" id="CP032101">
    <property type="protein sequence ID" value="AXX87633.1"/>
    <property type="molecule type" value="Genomic_DNA"/>
</dbReference>
<reference evidence="3" key="1">
    <citation type="submission" date="2017-09" db="EMBL/GenBank/DDBJ databases">
        <title>Arcobacter canalis sp. nov., a new species isolated from a water canal contaminated with urban sewage.</title>
        <authorList>
            <person name="Perez-Cataluna A."/>
            <person name="Salas-Masso N."/>
            <person name="Figueras M.J."/>
        </authorList>
    </citation>
    <scope>NUCLEOTIDE SEQUENCE [LARGE SCALE GENOMIC DNA]</scope>
    <source>
        <strain evidence="3">CECT 7727</strain>
    </source>
</reference>
<evidence type="ECO:0000313" key="3">
    <source>
        <dbReference type="Proteomes" id="UP000224740"/>
    </source>
</evidence>
<dbReference type="RefSeq" id="WP_099312361.1">
    <property type="nucleotide sequence ID" value="NZ_CP032101.1"/>
</dbReference>
<evidence type="ECO:0000313" key="4">
    <source>
        <dbReference type="Proteomes" id="UP000264693"/>
    </source>
</evidence>
<protein>
    <submittedName>
        <fullName evidence="1">YrbL family protein</fullName>
    </submittedName>
</protein>
<dbReference type="Proteomes" id="UP000224740">
    <property type="component" value="Unassembled WGS sequence"/>
</dbReference>
<reference evidence="2" key="2">
    <citation type="submission" date="2017-09" db="EMBL/GenBank/DDBJ databases">
        <authorList>
            <person name="Perez-Cataluna A."/>
            <person name="Figueras M.J."/>
            <person name="Salas-Masso N."/>
        </authorList>
    </citation>
    <scope>NUCLEOTIDE SEQUENCE</scope>
    <source>
        <strain evidence="2">CECT 7727</strain>
    </source>
</reference>
<evidence type="ECO:0000313" key="2">
    <source>
        <dbReference type="EMBL" id="PHO14266.1"/>
    </source>
</evidence>
<name>A0A347TM05_9BACT</name>
<reference evidence="1 4" key="3">
    <citation type="submission" date="2018-08" db="EMBL/GenBank/DDBJ databases">
        <title>Complete genome of the Arcobacter marinus type strain JCM 15502.</title>
        <authorList>
            <person name="Miller W.G."/>
            <person name="Yee E."/>
            <person name="Huynh S."/>
            <person name="Parker C.T."/>
        </authorList>
    </citation>
    <scope>NUCLEOTIDE SEQUENCE [LARGE SCALE GENOMIC DNA]</scope>
    <source>
        <strain evidence="1 4">JCM 15502</strain>
    </source>
</reference>
<keyword evidence="3" id="KW-1185">Reference proteome</keyword>
<proteinExistence type="predicted"/>
<sequence>MNKKVVLSSKYFLAKGGERDCYIHPNDENKVIKVVHRNEKHNEQNKLEYKYYKYLKKSDKPQTHLTECFGFIDTNLGLGLVYERLKDYNNKSSKSFKNYLEEKFFTKEEEENLVYELKEYLFKNDILFIDVDLSNVFCQEIFQNVYKLIIIDGLGARRLNWRFYVYLYSKVYTRYKISKQWKKFYNNYLKYSTYL</sequence>
<dbReference type="Pfam" id="PF10707">
    <property type="entry name" value="YrbL-PhoP_reg"/>
    <property type="match status" value="1"/>
</dbReference>
<evidence type="ECO:0000313" key="1">
    <source>
        <dbReference type="EMBL" id="AXX87633.1"/>
    </source>
</evidence>